<dbReference type="AlphaFoldDB" id="A0A1Z4M355"/>
<dbReference type="InterPro" id="IPR053842">
    <property type="entry name" value="NikA-like"/>
</dbReference>
<keyword evidence="1" id="KW-0614">Plasmid</keyword>
<accession>A0A1Z4M355</accession>
<dbReference type="Pfam" id="PF21983">
    <property type="entry name" value="NikA-like"/>
    <property type="match status" value="1"/>
</dbReference>
<protein>
    <submittedName>
        <fullName evidence="1">Uncharacterized protein</fullName>
    </submittedName>
</protein>
<dbReference type="OrthoDB" id="489093at2"/>
<name>A0A1Z4M355_9CYAN</name>
<reference evidence="1 2" key="1">
    <citation type="submission" date="2017-06" db="EMBL/GenBank/DDBJ databases">
        <title>Genome sequencing of cyanobaciteial culture collection at National Institute for Environmental Studies (NIES).</title>
        <authorList>
            <person name="Hirose Y."/>
            <person name="Shimura Y."/>
            <person name="Fujisawa T."/>
            <person name="Nakamura Y."/>
            <person name="Kawachi M."/>
        </authorList>
    </citation>
    <scope>NUCLEOTIDE SEQUENCE [LARGE SCALE GENOMIC DNA]</scope>
    <source>
        <strain evidence="1 2">NIES-267</strain>
        <plasmid evidence="2">Plasmid3 dna</plasmid>
    </source>
</reference>
<geneLocation type="plasmid" evidence="2">
    <name>Plasmid3 dna</name>
</geneLocation>
<dbReference type="Proteomes" id="UP000218418">
    <property type="component" value="Plasmid plasmid3"/>
</dbReference>
<dbReference type="EMBL" id="AP018230">
    <property type="protein sequence ID" value="BAY87912.1"/>
    <property type="molecule type" value="Genomic_DNA"/>
</dbReference>
<sequence>MPRRCTSKATRRTHIYQVRLSDLELDWLRMKAKDAGVPQSVLIRRLTLGKPLPKRISKISLKTYQELSRIGNNLNQLTKASNAAIKMGCQPPVDLEILEELLDVVKEVGRQLTSLIDCDEDSEELEEDSVDDWEAEEG</sequence>
<evidence type="ECO:0000313" key="2">
    <source>
        <dbReference type="Proteomes" id="UP000218418"/>
    </source>
</evidence>
<gene>
    <name evidence="1" type="ORF">NIES267_74360</name>
</gene>
<proteinExistence type="predicted"/>
<keyword evidence="2" id="KW-1185">Reference proteome</keyword>
<evidence type="ECO:0000313" key="1">
    <source>
        <dbReference type="EMBL" id="BAY87912.1"/>
    </source>
</evidence>
<organism evidence="1 2">
    <name type="scientific">Calothrix parasitica NIES-267</name>
    <dbReference type="NCBI Taxonomy" id="1973488"/>
    <lineage>
        <taxon>Bacteria</taxon>
        <taxon>Bacillati</taxon>
        <taxon>Cyanobacteriota</taxon>
        <taxon>Cyanophyceae</taxon>
        <taxon>Nostocales</taxon>
        <taxon>Calotrichaceae</taxon>
        <taxon>Calothrix</taxon>
    </lineage>
</organism>